<evidence type="ECO:0000256" key="1">
    <source>
        <dbReference type="SAM" id="MobiDB-lite"/>
    </source>
</evidence>
<name>A0A0A9FRT0_ARUDO</name>
<dbReference type="EMBL" id="GBRH01186898">
    <property type="protein sequence ID" value="JAE10998.1"/>
    <property type="molecule type" value="Transcribed_RNA"/>
</dbReference>
<reference evidence="2" key="1">
    <citation type="submission" date="2014-09" db="EMBL/GenBank/DDBJ databases">
        <authorList>
            <person name="Magalhaes I.L.F."/>
            <person name="Oliveira U."/>
            <person name="Santos F.R."/>
            <person name="Vidigal T.H.D.A."/>
            <person name="Brescovit A.D."/>
            <person name="Santos A.J."/>
        </authorList>
    </citation>
    <scope>NUCLEOTIDE SEQUENCE</scope>
    <source>
        <tissue evidence="2">Shoot tissue taken approximately 20 cm above the soil surface</tissue>
    </source>
</reference>
<feature type="compositionally biased region" description="Basic residues" evidence="1">
    <location>
        <begin position="13"/>
        <end position="27"/>
    </location>
</feature>
<protein>
    <submittedName>
        <fullName evidence="2">Uncharacterized protein</fullName>
    </submittedName>
</protein>
<dbReference type="AlphaFoldDB" id="A0A0A9FRT0"/>
<reference evidence="2" key="2">
    <citation type="journal article" date="2015" name="Data Brief">
        <title>Shoot transcriptome of the giant reed, Arundo donax.</title>
        <authorList>
            <person name="Barrero R.A."/>
            <person name="Guerrero F.D."/>
            <person name="Moolhuijzen P."/>
            <person name="Goolsby J.A."/>
            <person name="Tidwell J."/>
            <person name="Bellgard S.E."/>
            <person name="Bellgard M.I."/>
        </authorList>
    </citation>
    <scope>NUCLEOTIDE SEQUENCE</scope>
    <source>
        <tissue evidence="2">Shoot tissue taken approximately 20 cm above the soil surface</tissue>
    </source>
</reference>
<proteinExistence type="predicted"/>
<accession>A0A0A9FRT0</accession>
<organism evidence="2">
    <name type="scientific">Arundo donax</name>
    <name type="common">Giant reed</name>
    <name type="synonym">Donax arundinaceus</name>
    <dbReference type="NCBI Taxonomy" id="35708"/>
    <lineage>
        <taxon>Eukaryota</taxon>
        <taxon>Viridiplantae</taxon>
        <taxon>Streptophyta</taxon>
        <taxon>Embryophyta</taxon>
        <taxon>Tracheophyta</taxon>
        <taxon>Spermatophyta</taxon>
        <taxon>Magnoliopsida</taxon>
        <taxon>Liliopsida</taxon>
        <taxon>Poales</taxon>
        <taxon>Poaceae</taxon>
        <taxon>PACMAD clade</taxon>
        <taxon>Arundinoideae</taxon>
        <taxon>Arundineae</taxon>
        <taxon>Arundo</taxon>
    </lineage>
</organism>
<sequence>MQRSGFHCPQSCRRGRPRRRRAPQRRRCRLPLPMSNLDLVNRDPGPQPVGAARVAWVQKGQICVFSFVFSFCYIGKREGNIKKSLEKFTKLRKL</sequence>
<evidence type="ECO:0000313" key="2">
    <source>
        <dbReference type="EMBL" id="JAE10998.1"/>
    </source>
</evidence>
<feature type="region of interest" description="Disordered" evidence="1">
    <location>
        <begin position="1"/>
        <end position="27"/>
    </location>
</feature>